<dbReference type="EMBL" id="CP042435">
    <property type="protein sequence ID" value="QEC68186.1"/>
    <property type="molecule type" value="Genomic_DNA"/>
</dbReference>
<proteinExistence type="predicted"/>
<name>A0A5B8VBX6_9BACT</name>
<keyword evidence="2" id="KW-1185">Reference proteome</keyword>
<organism evidence="1 2">
    <name type="scientific">Panacibacter ginsenosidivorans</name>
    <dbReference type="NCBI Taxonomy" id="1813871"/>
    <lineage>
        <taxon>Bacteria</taxon>
        <taxon>Pseudomonadati</taxon>
        <taxon>Bacteroidota</taxon>
        <taxon>Chitinophagia</taxon>
        <taxon>Chitinophagales</taxon>
        <taxon>Chitinophagaceae</taxon>
        <taxon>Panacibacter</taxon>
    </lineage>
</organism>
<dbReference type="AlphaFoldDB" id="A0A5B8VBX6"/>
<dbReference type="RefSeq" id="WP_147189993.1">
    <property type="nucleotide sequence ID" value="NZ_CP042435.1"/>
</dbReference>
<gene>
    <name evidence="1" type="ORF">FRZ67_13070</name>
</gene>
<sequence length="259" mass="29260">MNKLLFFSLLFITSSVCGQENYEIQVYGAQTQQKSSTIFELHSNYTFDGERQEIKGVRPTYHALHETIEITHGITDNFELGFYLFMNYLPGYGFNVIGTHLRPRIMAPAKWKLPVGLSLSAEIGYQSAHYSAETWSIELRPIIDKQWEKLYISLNPTLGVQLKGIEESSAPAFAPNIKANYAFFKNGAIGAEYYGDLGPLNAFEKGPQQSQAIFATFDLLNNTHWELNTGAGFGLTDATDGFVFKVLVGRRIYWNKEKK</sequence>
<protein>
    <submittedName>
        <fullName evidence="1">Uncharacterized protein</fullName>
    </submittedName>
</protein>
<reference evidence="1 2" key="1">
    <citation type="journal article" date="2016" name="Int. J. Syst. Evol. Microbiol.">
        <title>Panacibacter ginsenosidivorans gen. nov., sp. nov., with ginsenoside converting activity isolated from soil of a ginseng field.</title>
        <authorList>
            <person name="Siddiqi M.Z."/>
            <person name="Muhammad Shafi S."/>
            <person name="Choi K.D."/>
            <person name="Im W.T."/>
        </authorList>
    </citation>
    <scope>NUCLEOTIDE SEQUENCE [LARGE SCALE GENOMIC DNA]</scope>
    <source>
        <strain evidence="1 2">Gsoil1550</strain>
    </source>
</reference>
<evidence type="ECO:0000313" key="2">
    <source>
        <dbReference type="Proteomes" id="UP000321533"/>
    </source>
</evidence>
<evidence type="ECO:0000313" key="1">
    <source>
        <dbReference type="EMBL" id="QEC68186.1"/>
    </source>
</evidence>
<dbReference type="Proteomes" id="UP000321533">
    <property type="component" value="Chromosome"/>
</dbReference>
<dbReference type="KEGG" id="pgin:FRZ67_13070"/>
<dbReference type="OrthoDB" id="5948508at2"/>
<accession>A0A5B8VBX6</accession>